<protein>
    <submittedName>
        <fullName evidence="2">Predicted protein</fullName>
    </submittedName>
</protein>
<dbReference type="InterPro" id="IPR012334">
    <property type="entry name" value="Pectin_lyas_fold"/>
</dbReference>
<dbReference type="PANTHER" id="PTHR36453">
    <property type="entry name" value="SECRETED PROTEIN-RELATED"/>
    <property type="match status" value="1"/>
</dbReference>
<keyword evidence="3" id="KW-1185">Reference proteome</keyword>
<feature type="chain" id="PRO_5003037803" evidence="1">
    <location>
        <begin position="22"/>
        <end position="728"/>
    </location>
</feature>
<evidence type="ECO:0000256" key="1">
    <source>
        <dbReference type="SAM" id="SignalP"/>
    </source>
</evidence>
<gene>
    <name evidence="2" type="ORF">NAEGRDRAFT_71860</name>
</gene>
<proteinExistence type="predicted"/>
<dbReference type="EMBL" id="GG738893">
    <property type="protein sequence ID" value="EFC40385.1"/>
    <property type="molecule type" value="Genomic_DNA"/>
</dbReference>
<dbReference type="Proteomes" id="UP000006671">
    <property type="component" value="Unassembled WGS sequence"/>
</dbReference>
<dbReference type="OMA" id="EGFWRWD"/>
<dbReference type="GeneID" id="8854816"/>
<evidence type="ECO:0000313" key="3">
    <source>
        <dbReference type="Proteomes" id="UP000006671"/>
    </source>
</evidence>
<sequence>MKYSTLVCFVLLLTILSVLKGQVNIYVSDSQGLDTNFGNSTNSPFKTLSKAAATVVSMKNSALTNQTYNILIEEGSYFINSSITLASPSKYNDNTSPVIWKPLNSGKSVKVVGGVPLPASLWSVVTSQNNNWAFNMIPTSSQGKVLQLNLTAVGFSQTQISKLKRNGQYIGSTDSQNELFYRGKVLTLARYPNISPDTLDDNFLKIGAKPGVNNFTFDATNATNRNRWPNEKYPFGFGYWAYDWADGTEDLQSVTPEGVVTLKQSSITYGIVGGQRFFLLNFLSELDQAGEYIILDDMVYLYPPGPLENDDDLVLSVTDQIFTVNAHAHQFHNLNLGMCRGTAIKASNYNYLIVNSCTISNTGNVGLAIGNCLTGCKVTSNTMYELGQGGVSVSGGSRITLTNTDLIVMNNTIFNFSRIGKTYRGAVSLSGCGVKVMHNVLHTASHVAILHSGNNHELSYNEIYNVCTQTGDAGAIYSGRDWTMRGNVIKYNFIHHIRGPGQLGTSCIYLDDQYSSADVYGNVLLECYRAILVGGGRDNGVRNNIFINNTISIHVDNRGYNAPNNSVQLMKNLQNMPYQTEPWASAYPSLVNILNDDPHAPKGNKVVFNLMSGTTSLNIASMVYAKSTVSNNTMNVPMKWFANPSALNFTLIEGNPYENEYFTKIPFNDIGLLKYTPSNVVVPTASNSAIQPTVSARNSTRVSSSFKLDCSLIVTLLLTICISLIFNY</sequence>
<dbReference type="VEuPathDB" id="AmoebaDB:NAEGRDRAFT_71860"/>
<dbReference type="RefSeq" id="XP_002673129.1">
    <property type="nucleotide sequence ID" value="XM_002673083.1"/>
</dbReference>
<reference evidence="2 3" key="1">
    <citation type="journal article" date="2010" name="Cell">
        <title>The genome of Naegleria gruberi illuminates early eukaryotic versatility.</title>
        <authorList>
            <person name="Fritz-Laylin L.K."/>
            <person name="Prochnik S.E."/>
            <person name="Ginger M.L."/>
            <person name="Dacks J.B."/>
            <person name="Carpenter M.L."/>
            <person name="Field M.C."/>
            <person name="Kuo A."/>
            <person name="Paredez A."/>
            <person name="Chapman J."/>
            <person name="Pham J."/>
            <person name="Shu S."/>
            <person name="Neupane R."/>
            <person name="Cipriano M."/>
            <person name="Mancuso J."/>
            <person name="Tu H."/>
            <person name="Salamov A."/>
            <person name="Lindquist E."/>
            <person name="Shapiro H."/>
            <person name="Lucas S."/>
            <person name="Grigoriev I.V."/>
            <person name="Cande W.Z."/>
            <person name="Fulton C."/>
            <person name="Rokhsar D.S."/>
            <person name="Dawson S.C."/>
        </authorList>
    </citation>
    <scope>NUCLEOTIDE SEQUENCE [LARGE SCALE GENOMIC DNA]</scope>
    <source>
        <strain evidence="2 3">NEG-M</strain>
    </source>
</reference>
<feature type="signal peptide" evidence="1">
    <location>
        <begin position="1"/>
        <end position="21"/>
    </location>
</feature>
<dbReference type="KEGG" id="ngr:NAEGRDRAFT_71860"/>
<name>D2VS94_NAEGR</name>
<dbReference type="InterPro" id="IPR011050">
    <property type="entry name" value="Pectin_lyase_fold/virulence"/>
</dbReference>
<dbReference type="SUPFAM" id="SSF51126">
    <property type="entry name" value="Pectin lyase-like"/>
    <property type="match status" value="1"/>
</dbReference>
<keyword evidence="1" id="KW-0732">Signal</keyword>
<evidence type="ECO:0000313" key="2">
    <source>
        <dbReference type="EMBL" id="EFC40385.1"/>
    </source>
</evidence>
<dbReference type="AlphaFoldDB" id="D2VS94"/>
<accession>D2VS94</accession>
<dbReference type="Gene3D" id="2.160.20.10">
    <property type="entry name" value="Single-stranded right-handed beta-helix, Pectin lyase-like"/>
    <property type="match status" value="1"/>
</dbReference>
<dbReference type="InParanoid" id="D2VS94"/>
<dbReference type="eggNOG" id="ENOG502RYDD">
    <property type="taxonomic scope" value="Eukaryota"/>
</dbReference>
<organism evidence="3">
    <name type="scientific">Naegleria gruberi</name>
    <name type="common">Amoeba</name>
    <dbReference type="NCBI Taxonomy" id="5762"/>
    <lineage>
        <taxon>Eukaryota</taxon>
        <taxon>Discoba</taxon>
        <taxon>Heterolobosea</taxon>
        <taxon>Tetramitia</taxon>
        <taxon>Eutetramitia</taxon>
        <taxon>Vahlkampfiidae</taxon>
        <taxon>Naegleria</taxon>
    </lineage>
</organism>
<dbReference type="PANTHER" id="PTHR36453:SF1">
    <property type="entry name" value="RIGHT HANDED BETA HELIX DOMAIN-CONTAINING PROTEIN"/>
    <property type="match status" value="1"/>
</dbReference>
<dbReference type="OrthoDB" id="6080154at2759"/>